<organism evidence="7 8">
    <name type="scientific">Mycosarcoma maydis</name>
    <name type="common">Corn smut fungus</name>
    <name type="synonym">Ustilago maydis</name>
    <dbReference type="NCBI Taxonomy" id="5270"/>
    <lineage>
        <taxon>Eukaryota</taxon>
        <taxon>Fungi</taxon>
        <taxon>Dikarya</taxon>
        <taxon>Basidiomycota</taxon>
        <taxon>Ustilaginomycotina</taxon>
        <taxon>Ustilaginomycetes</taxon>
        <taxon>Ustilaginales</taxon>
        <taxon>Ustilaginaceae</taxon>
        <taxon>Mycosarcoma</taxon>
    </lineage>
</organism>
<dbReference type="eggNOG" id="ENOG502RTN8">
    <property type="taxonomic scope" value="Eukaryota"/>
</dbReference>
<dbReference type="RefSeq" id="XP_011389526.1">
    <property type="nucleotide sequence ID" value="XM_011391224.1"/>
</dbReference>
<evidence type="ECO:0000256" key="2">
    <source>
        <dbReference type="ARBA" id="ARBA00023180"/>
    </source>
</evidence>
<dbReference type="OrthoDB" id="4689212at2759"/>
<feature type="domain" description="Putative peptidase" evidence="6">
    <location>
        <begin position="22"/>
        <end position="242"/>
    </location>
</feature>
<feature type="signal peptide" evidence="5">
    <location>
        <begin position="1"/>
        <end position="20"/>
    </location>
</feature>
<dbReference type="GeneID" id="23566633"/>
<accession>A0A0D1C687</accession>
<dbReference type="GO" id="GO:0008237">
    <property type="term" value="F:metallopeptidase activity"/>
    <property type="evidence" value="ECO:0007669"/>
    <property type="project" value="InterPro"/>
</dbReference>
<keyword evidence="2" id="KW-0325">Glycoprotein</keyword>
<dbReference type="GO" id="GO:0009986">
    <property type="term" value="C:cell surface"/>
    <property type="evidence" value="ECO:0000318"/>
    <property type="project" value="GO_Central"/>
</dbReference>
<evidence type="ECO:0000256" key="5">
    <source>
        <dbReference type="SAM" id="SignalP"/>
    </source>
</evidence>
<dbReference type="GO" id="GO:0005576">
    <property type="term" value="C:extracellular region"/>
    <property type="evidence" value="ECO:0000318"/>
    <property type="project" value="GO_Central"/>
</dbReference>
<keyword evidence="8" id="KW-1185">Reference proteome</keyword>
<dbReference type="VEuPathDB" id="FungiDB:UMAG_10632"/>
<dbReference type="KEGG" id="uma:UMAG_10632"/>
<dbReference type="GO" id="GO:0008270">
    <property type="term" value="F:zinc ion binding"/>
    <property type="evidence" value="ECO:0000318"/>
    <property type="project" value="GO_Central"/>
</dbReference>
<dbReference type="Gene3D" id="3.40.390.10">
    <property type="entry name" value="Collagenase (Catalytic Domain)"/>
    <property type="match status" value="1"/>
</dbReference>
<gene>
    <name evidence="7" type="ORF">UMAG_10632</name>
</gene>
<dbReference type="InParanoid" id="A0A0D1C687"/>
<proteinExistence type="inferred from homology"/>
<feature type="chain" id="PRO_5002227969" description="Putative peptidase domain-containing protein" evidence="5">
    <location>
        <begin position="21"/>
        <end position="292"/>
    </location>
</feature>
<evidence type="ECO:0000256" key="3">
    <source>
        <dbReference type="ARBA" id="ARBA00060890"/>
    </source>
</evidence>
<evidence type="ECO:0000256" key="1">
    <source>
        <dbReference type="ARBA" id="ARBA00022729"/>
    </source>
</evidence>
<dbReference type="SUPFAM" id="SSF55486">
    <property type="entry name" value="Metalloproteases ('zincins'), catalytic domain"/>
    <property type="match status" value="1"/>
</dbReference>
<dbReference type="Proteomes" id="UP000000561">
    <property type="component" value="Chromosome 7"/>
</dbReference>
<protein>
    <recommendedName>
        <fullName evidence="6">Putative peptidase domain-containing protein</fullName>
    </recommendedName>
</protein>
<evidence type="ECO:0000313" key="7">
    <source>
        <dbReference type="EMBL" id="KIS69137.1"/>
    </source>
</evidence>
<dbReference type="AlphaFoldDB" id="A0A0D1C687"/>
<dbReference type="EMBL" id="CM003146">
    <property type="protein sequence ID" value="KIS69137.1"/>
    <property type="molecule type" value="Genomic_DNA"/>
</dbReference>
<reference evidence="7 8" key="1">
    <citation type="journal article" date="2006" name="Nature">
        <title>Insights from the genome of the biotrophic fungal plant pathogen Ustilago maydis.</title>
        <authorList>
            <person name="Kamper J."/>
            <person name="Kahmann R."/>
            <person name="Bolker M."/>
            <person name="Ma L.J."/>
            <person name="Brefort T."/>
            <person name="Saville B.J."/>
            <person name="Banuett F."/>
            <person name="Kronstad J.W."/>
            <person name="Gold S.E."/>
            <person name="Muller O."/>
            <person name="Perlin M.H."/>
            <person name="Wosten H.A."/>
            <person name="de Vries R."/>
            <person name="Ruiz-Herrera J."/>
            <person name="Reynaga-Pena C.G."/>
            <person name="Snetselaar K."/>
            <person name="McCann M."/>
            <person name="Perez-Martin J."/>
            <person name="Feldbrugge M."/>
            <person name="Basse C.W."/>
            <person name="Steinberg G."/>
            <person name="Ibeas J.I."/>
            <person name="Holloman W."/>
            <person name="Guzman P."/>
            <person name="Farman M."/>
            <person name="Stajich J.E."/>
            <person name="Sentandreu R."/>
            <person name="Gonzalez-Prieto J.M."/>
            <person name="Kennell J.C."/>
            <person name="Molina L."/>
            <person name="Schirawski J."/>
            <person name="Mendoza-Mendoza A."/>
            <person name="Greilinger D."/>
            <person name="Munch K."/>
            <person name="Rossel N."/>
            <person name="Scherer M."/>
            <person name="Vranes M."/>
            <person name="Ladendorf O."/>
            <person name="Vincon V."/>
            <person name="Fuchs U."/>
            <person name="Sandrock B."/>
            <person name="Meng S."/>
            <person name="Ho E.C."/>
            <person name="Cahill M.J."/>
            <person name="Boyce K.J."/>
            <person name="Klose J."/>
            <person name="Klosterman S.J."/>
            <person name="Deelstra H.J."/>
            <person name="Ortiz-Castellanos L."/>
            <person name="Li W."/>
            <person name="Sanchez-Alonso P."/>
            <person name="Schreier P.H."/>
            <person name="Hauser-Hahn I."/>
            <person name="Vaupel M."/>
            <person name="Koopmann E."/>
            <person name="Friedrich G."/>
            <person name="Voss H."/>
            <person name="Schluter T."/>
            <person name="Margolis J."/>
            <person name="Platt D."/>
            <person name="Swimmer C."/>
            <person name="Gnirke A."/>
            <person name="Chen F."/>
            <person name="Vysotskaia V."/>
            <person name="Mannhaupt G."/>
            <person name="Guldener U."/>
            <person name="Munsterkotter M."/>
            <person name="Haase D."/>
            <person name="Oesterheld M."/>
            <person name="Mewes H.W."/>
            <person name="Mauceli E.W."/>
            <person name="DeCaprio D."/>
            <person name="Wade C.M."/>
            <person name="Butler J."/>
            <person name="Young S."/>
            <person name="Jaffe D.B."/>
            <person name="Calvo S."/>
            <person name="Nusbaum C."/>
            <person name="Galagan J."/>
            <person name="Birren B.W."/>
        </authorList>
    </citation>
    <scope>NUCLEOTIDE SEQUENCE [LARGE SCALE GENOMIC DNA]</scope>
    <source>
        <strain evidence="8">DSM 14603 / FGSC 9021 / UM521</strain>
    </source>
</reference>
<dbReference type="InterPro" id="IPR029482">
    <property type="entry name" value="HRXXH"/>
</dbReference>
<evidence type="ECO:0000256" key="4">
    <source>
        <dbReference type="SAM" id="MobiDB-lite"/>
    </source>
</evidence>
<dbReference type="InterPro" id="IPR039124">
    <property type="entry name" value="PRA1-like"/>
</dbReference>
<keyword evidence="1 5" id="KW-0732">Signal</keyword>
<feature type="region of interest" description="Disordered" evidence="4">
    <location>
        <begin position="249"/>
        <end position="292"/>
    </location>
</feature>
<dbReference type="Pfam" id="PF13933">
    <property type="entry name" value="HRXXH"/>
    <property type="match status" value="1"/>
</dbReference>
<dbReference type="PANTHER" id="PTHR39399:SF1">
    <property type="entry name" value="PROTEIN ZPS1"/>
    <property type="match status" value="1"/>
</dbReference>
<comment type="similarity">
    <text evidence="3">Belongs to the ZPS1 family.</text>
</comment>
<dbReference type="GO" id="GO:0005178">
    <property type="term" value="F:integrin binding"/>
    <property type="evidence" value="ECO:0000318"/>
    <property type="project" value="GO_Central"/>
</dbReference>
<evidence type="ECO:0000259" key="6">
    <source>
        <dbReference type="Pfam" id="PF13933"/>
    </source>
</evidence>
<dbReference type="STRING" id="237631.A0A0D1C687"/>
<evidence type="ECO:0000313" key="8">
    <source>
        <dbReference type="Proteomes" id="UP000000561"/>
    </source>
</evidence>
<dbReference type="FunFam" id="3.40.390.10:FF:000043">
    <property type="entry name" value="Major allergen Asp F2"/>
    <property type="match status" value="1"/>
</dbReference>
<sequence length="292" mass="31955">MQLIASFVALTSLAVSAVSAAPFSSLLATRALESFQPEGQIDSVWRIHESCNGTQRAQISSGIDDMKKLAHNSINHILNYPKDEFFIKYFGQDADPAPVVGYYVELVYGNKGDALLRCDNPDDNCRLPEWNGHWRGNNATAETVICELSYVTRRPLEKLCSAGFQLGTDNPSLYFGADLMHRAFHVPEFVHEKIHHYADSYADVLELAEHNSTAAVQNQHSLQYFALDVYSRKLTKWGCIGDVKQSHDDHAHASSSSAAPAPTSTPAATPTPSAASSDCHTHADGSIHCGTH</sequence>
<name>A0A0D1C687_MYCMD</name>
<feature type="compositionally biased region" description="Low complexity" evidence="4">
    <location>
        <begin position="253"/>
        <end position="278"/>
    </location>
</feature>
<dbReference type="InterPro" id="IPR024079">
    <property type="entry name" value="MetalloPept_cat_dom_sf"/>
</dbReference>
<dbReference type="PANTHER" id="PTHR39399">
    <property type="entry name" value="PROTEIN ZPS1"/>
    <property type="match status" value="1"/>
</dbReference>
<dbReference type="GO" id="GO:0009277">
    <property type="term" value="C:fungal-type cell wall"/>
    <property type="evidence" value="ECO:0000318"/>
    <property type="project" value="GO_Central"/>
</dbReference>